<dbReference type="Ensembl" id="ENSAPOT00000010686.1">
    <property type="protein sequence ID" value="ENSAPOP00000004070.1"/>
    <property type="gene ID" value="ENSAPOG00000005641.1"/>
</dbReference>
<keyword evidence="3" id="KW-1185">Reference proteome</keyword>
<sequence>MCLVFIRGFCPLPTTSEVPGIHPTRSFRPSEVSSEAHVLSLEDYSDYDRDETVTTILPNMGRPDGGSFQRCDYKPCSENQTPCPEMAAATGCLCPGFTLNNAPPEAPTLRSVSWNGTEVVLRWCAPFSYVTGYAVTVGGQDRKTFGKEKRSAPEAKDKADKSPDELLIPHC</sequence>
<evidence type="ECO:0000313" key="3">
    <source>
        <dbReference type="Proteomes" id="UP000257200"/>
    </source>
</evidence>
<feature type="region of interest" description="Disordered" evidence="1">
    <location>
        <begin position="141"/>
        <end position="171"/>
    </location>
</feature>
<organism evidence="2 3">
    <name type="scientific">Acanthochromis polyacanthus</name>
    <name type="common">spiny chromis</name>
    <dbReference type="NCBI Taxonomy" id="80966"/>
    <lineage>
        <taxon>Eukaryota</taxon>
        <taxon>Metazoa</taxon>
        <taxon>Chordata</taxon>
        <taxon>Craniata</taxon>
        <taxon>Vertebrata</taxon>
        <taxon>Euteleostomi</taxon>
        <taxon>Actinopterygii</taxon>
        <taxon>Neopterygii</taxon>
        <taxon>Teleostei</taxon>
        <taxon>Neoteleostei</taxon>
        <taxon>Acanthomorphata</taxon>
        <taxon>Ovalentaria</taxon>
        <taxon>Pomacentridae</taxon>
        <taxon>Acanthochromis</taxon>
    </lineage>
</organism>
<name>A0A3Q1FA65_9TELE</name>
<dbReference type="Proteomes" id="UP000257200">
    <property type="component" value="Unplaced"/>
</dbReference>
<proteinExistence type="predicted"/>
<reference evidence="2" key="1">
    <citation type="submission" date="2025-08" db="UniProtKB">
        <authorList>
            <consortium name="Ensembl"/>
        </authorList>
    </citation>
    <scope>IDENTIFICATION</scope>
</reference>
<feature type="compositionally biased region" description="Basic and acidic residues" evidence="1">
    <location>
        <begin position="141"/>
        <end position="164"/>
    </location>
</feature>
<dbReference type="AlphaFoldDB" id="A0A3Q1FA65"/>
<dbReference type="GeneTree" id="ENSGT00940000170012"/>
<dbReference type="STRING" id="80966.ENSAPOP00000004070"/>
<protein>
    <submittedName>
        <fullName evidence="2">Uncharacterized protein</fullName>
    </submittedName>
</protein>
<dbReference type="InParanoid" id="A0A3Q1FA65"/>
<accession>A0A3Q1FA65</accession>
<evidence type="ECO:0000256" key="1">
    <source>
        <dbReference type="SAM" id="MobiDB-lite"/>
    </source>
</evidence>
<evidence type="ECO:0000313" key="2">
    <source>
        <dbReference type="Ensembl" id="ENSAPOP00000004070.1"/>
    </source>
</evidence>
<reference evidence="2" key="2">
    <citation type="submission" date="2025-09" db="UniProtKB">
        <authorList>
            <consortium name="Ensembl"/>
        </authorList>
    </citation>
    <scope>IDENTIFICATION</scope>
</reference>